<keyword evidence="3" id="KW-1185">Reference proteome</keyword>
<gene>
    <name evidence="2" type="ORF">V5799_003311</name>
</gene>
<accession>A0AAQ4D9B8</accession>
<comment type="caution">
    <text evidence="2">The sequence shown here is derived from an EMBL/GenBank/DDBJ whole genome shotgun (WGS) entry which is preliminary data.</text>
</comment>
<dbReference type="Proteomes" id="UP001321473">
    <property type="component" value="Unassembled WGS sequence"/>
</dbReference>
<protein>
    <submittedName>
        <fullName evidence="2">Uncharacterized protein</fullName>
    </submittedName>
</protein>
<reference evidence="2 3" key="1">
    <citation type="journal article" date="2023" name="Arcadia Sci">
        <title>De novo assembly of a long-read Amblyomma americanum tick genome.</title>
        <authorList>
            <person name="Chou S."/>
            <person name="Poskanzer K.E."/>
            <person name="Rollins M."/>
            <person name="Thuy-Boun P.S."/>
        </authorList>
    </citation>
    <scope>NUCLEOTIDE SEQUENCE [LARGE SCALE GENOMIC DNA]</scope>
    <source>
        <strain evidence="2">F_SG_1</strain>
        <tissue evidence="2">Salivary glands</tissue>
    </source>
</reference>
<dbReference type="AlphaFoldDB" id="A0AAQ4D9B8"/>
<proteinExistence type="predicted"/>
<organism evidence="2 3">
    <name type="scientific">Amblyomma americanum</name>
    <name type="common">Lone star tick</name>
    <dbReference type="NCBI Taxonomy" id="6943"/>
    <lineage>
        <taxon>Eukaryota</taxon>
        <taxon>Metazoa</taxon>
        <taxon>Ecdysozoa</taxon>
        <taxon>Arthropoda</taxon>
        <taxon>Chelicerata</taxon>
        <taxon>Arachnida</taxon>
        <taxon>Acari</taxon>
        <taxon>Parasitiformes</taxon>
        <taxon>Ixodida</taxon>
        <taxon>Ixodoidea</taxon>
        <taxon>Ixodidae</taxon>
        <taxon>Amblyomminae</taxon>
        <taxon>Amblyomma</taxon>
    </lineage>
</organism>
<sequence>MGAITASFIDINNSGYIKNAAYKFLQWARRLAACQHHVKPARILHAETVLPDTRRPIPESGPSSAYHSPAGPLGGDAA</sequence>
<feature type="region of interest" description="Disordered" evidence="1">
    <location>
        <begin position="50"/>
        <end position="78"/>
    </location>
</feature>
<evidence type="ECO:0000313" key="2">
    <source>
        <dbReference type="EMBL" id="KAK8759058.1"/>
    </source>
</evidence>
<name>A0AAQ4D9B8_AMBAM</name>
<dbReference type="EMBL" id="JARKHS020033470">
    <property type="protein sequence ID" value="KAK8759058.1"/>
    <property type="molecule type" value="Genomic_DNA"/>
</dbReference>
<evidence type="ECO:0000256" key="1">
    <source>
        <dbReference type="SAM" id="MobiDB-lite"/>
    </source>
</evidence>
<evidence type="ECO:0000313" key="3">
    <source>
        <dbReference type="Proteomes" id="UP001321473"/>
    </source>
</evidence>